<dbReference type="GeneID" id="19950497"/>
<evidence type="ECO:0000256" key="1">
    <source>
        <dbReference type="ARBA" id="ARBA00010515"/>
    </source>
</evidence>
<feature type="domain" description="Alpha/beta hydrolase fold-3" evidence="3">
    <location>
        <begin position="762"/>
        <end position="963"/>
    </location>
</feature>
<dbReference type="AlphaFoldDB" id="T0RJ97"/>
<gene>
    <name evidence="4" type="ORF">SDRG_09770</name>
</gene>
<evidence type="ECO:0000256" key="2">
    <source>
        <dbReference type="ARBA" id="ARBA00022801"/>
    </source>
</evidence>
<dbReference type="SUPFAM" id="SSF53474">
    <property type="entry name" value="alpha/beta-Hydrolases"/>
    <property type="match status" value="1"/>
</dbReference>
<evidence type="ECO:0000259" key="3">
    <source>
        <dbReference type="Pfam" id="PF07859"/>
    </source>
</evidence>
<dbReference type="Pfam" id="PF07859">
    <property type="entry name" value="Abhydrolase_3"/>
    <property type="match status" value="1"/>
</dbReference>
<keyword evidence="2" id="KW-0378">Hydrolase</keyword>
<dbReference type="STRING" id="1156394.T0RJ97"/>
<dbReference type="eggNOG" id="KOG1515">
    <property type="taxonomic scope" value="Eukaryota"/>
</dbReference>
<evidence type="ECO:0000313" key="4">
    <source>
        <dbReference type="EMBL" id="EQC32443.1"/>
    </source>
</evidence>
<dbReference type="PANTHER" id="PTHR46586:SF3">
    <property type="entry name" value="ANKYRIN REPEAT-CONTAINING PROTEIN"/>
    <property type="match status" value="1"/>
</dbReference>
<dbReference type="GO" id="GO:0016787">
    <property type="term" value="F:hydrolase activity"/>
    <property type="evidence" value="ECO:0007669"/>
    <property type="project" value="UniProtKB-KW"/>
</dbReference>
<dbReference type="InterPro" id="IPR002110">
    <property type="entry name" value="Ankyrin_rpt"/>
</dbReference>
<dbReference type="EMBL" id="JH767163">
    <property type="protein sequence ID" value="EQC32443.1"/>
    <property type="molecule type" value="Genomic_DNA"/>
</dbReference>
<proteinExistence type="inferred from homology"/>
<dbReference type="InterPro" id="IPR036770">
    <property type="entry name" value="Ankyrin_rpt-contain_sf"/>
</dbReference>
<dbReference type="InParanoid" id="T0RJ97"/>
<sequence length="990" mass="108958">MASLALRSFDLVTAIVSYQEGLPQDLAVVQRLADAVQLTPGSEYRYICEDQTGYLAHIPARFASSPYLQRYPHRTTKLPHNSLFVSPRFYDRALALHLSVVEGNVALVQQWLRWDASLCTSATLELAAAASQGPILHHLFEQFPALATPKMMDLVAMSGNLELLMWLHEAGAVCSTAAMDGAAMNGHYDSVVFLHSARTEGCTMAAATAATVNGHASIARFLLEQRTEGVDPTLQFIQPHREHVTHSVRGETQLEAVDLVAARVQLSDAGLTVIVEKGGLATLQYIYARGYLKRMTKQVLELAVAKQDHAILRYILGCVDRENPRPPSDDEWLPTDTPDTTFSFDPLDPSPFDRWEGCKVMELAAFNGDLTSLELLHKSRLRVGSERAIAFAAYRNHLHVLDWLLKNRRDGCGEDAMALAAAAGHFDVVRWLHEVYGLWRTHAALASAAYIGHMAMATYLLNVPTGGVDNQSDPADAASICQFTFAMHYRCNSSVDYARGSAMHWAASQGHSAMLELLTARGYEVPPTALGAAAANGHAQIVRHLHERHGGICDFNSVWNAVRKGQVDTVAYVLSQRCWERQQDFGPHQDIETAMYMLLVATARSGSLDILALVCDSFQLPTGLPARISERMMVRAASNGHLDMLQHLHDAYGFGWTPMVQEAARPNVASLVWLVVHGLVAPLLVLCCPRDPNQPFLDALVARVLRSQTALSHGCVRFNFNVYGRLQRLVFRPTSVVDTPNVKGLWYDGCPSKRNWNHNITILYIHGGGFVVGSATTQSCDIIQPLLQALRAIDIGARVFSLEYDLAPEFKYPHQLEQTVAAYEWLRAATSGPILVVGDSAGGNLAALLLQHIVRCNLPRPVGAILLSPWVDVAGTAPSYTRNAATDVFRPSTITSWRDLYAAPEDLTRASPLFHSLDNLPPLMVVYGGYELMEDDIRAFVAKAKTANVDVAELCHPHKLHNYPAMLRYTAAAADAYAAMALFVARHFQK</sequence>
<dbReference type="PROSITE" id="PS01173">
    <property type="entry name" value="LIPASE_GDXG_HIS"/>
    <property type="match status" value="1"/>
</dbReference>
<dbReference type="RefSeq" id="XP_008613944.1">
    <property type="nucleotide sequence ID" value="XM_008615722.1"/>
</dbReference>
<dbReference type="InterPro" id="IPR002168">
    <property type="entry name" value="Lipase_GDXG_HIS_AS"/>
</dbReference>
<name>T0RJ97_SAPDV</name>
<dbReference type="PANTHER" id="PTHR46586">
    <property type="entry name" value="ANKYRIN REPEAT-CONTAINING PROTEIN"/>
    <property type="match status" value="1"/>
</dbReference>
<evidence type="ECO:0000313" key="5">
    <source>
        <dbReference type="Proteomes" id="UP000030762"/>
    </source>
</evidence>
<dbReference type="OrthoDB" id="408631at2759"/>
<dbReference type="Gene3D" id="3.40.50.1820">
    <property type="entry name" value="alpha/beta hydrolase"/>
    <property type="match status" value="1"/>
</dbReference>
<dbReference type="Proteomes" id="UP000030762">
    <property type="component" value="Unassembled WGS sequence"/>
</dbReference>
<organism evidence="4 5">
    <name type="scientific">Saprolegnia diclina (strain VS20)</name>
    <dbReference type="NCBI Taxonomy" id="1156394"/>
    <lineage>
        <taxon>Eukaryota</taxon>
        <taxon>Sar</taxon>
        <taxon>Stramenopiles</taxon>
        <taxon>Oomycota</taxon>
        <taxon>Saprolegniomycetes</taxon>
        <taxon>Saprolegniales</taxon>
        <taxon>Saprolegniaceae</taxon>
        <taxon>Saprolegnia</taxon>
    </lineage>
</organism>
<accession>T0RJ97</accession>
<dbReference type="VEuPathDB" id="FungiDB:SDRG_09770"/>
<dbReference type="InterPro" id="IPR013094">
    <property type="entry name" value="AB_hydrolase_3"/>
</dbReference>
<dbReference type="Gene3D" id="1.25.40.20">
    <property type="entry name" value="Ankyrin repeat-containing domain"/>
    <property type="match status" value="3"/>
</dbReference>
<keyword evidence="5" id="KW-1185">Reference proteome</keyword>
<dbReference type="InterPro" id="IPR052050">
    <property type="entry name" value="SecEffector_AnkRepeat"/>
</dbReference>
<reference evidence="4 5" key="1">
    <citation type="submission" date="2012-04" db="EMBL/GenBank/DDBJ databases">
        <title>The Genome Sequence of Saprolegnia declina VS20.</title>
        <authorList>
            <consortium name="The Broad Institute Genome Sequencing Platform"/>
            <person name="Russ C."/>
            <person name="Nusbaum C."/>
            <person name="Tyler B."/>
            <person name="van West P."/>
            <person name="Dieguez-Uribeondo J."/>
            <person name="de Bruijn I."/>
            <person name="Tripathy S."/>
            <person name="Jiang R."/>
            <person name="Young S.K."/>
            <person name="Zeng Q."/>
            <person name="Gargeya S."/>
            <person name="Fitzgerald M."/>
            <person name="Haas B."/>
            <person name="Abouelleil A."/>
            <person name="Alvarado L."/>
            <person name="Arachchi H.M."/>
            <person name="Berlin A."/>
            <person name="Chapman S.B."/>
            <person name="Goldberg J."/>
            <person name="Griggs A."/>
            <person name="Gujja S."/>
            <person name="Hansen M."/>
            <person name="Howarth C."/>
            <person name="Imamovic A."/>
            <person name="Larimer J."/>
            <person name="McCowen C."/>
            <person name="Montmayeur A."/>
            <person name="Murphy C."/>
            <person name="Neiman D."/>
            <person name="Pearson M."/>
            <person name="Priest M."/>
            <person name="Roberts A."/>
            <person name="Saif S."/>
            <person name="Shea T."/>
            <person name="Sisk P."/>
            <person name="Sykes S."/>
            <person name="Wortman J."/>
            <person name="Nusbaum C."/>
            <person name="Birren B."/>
        </authorList>
    </citation>
    <scope>NUCLEOTIDE SEQUENCE [LARGE SCALE GENOMIC DNA]</scope>
    <source>
        <strain evidence="4 5">VS20</strain>
    </source>
</reference>
<comment type="similarity">
    <text evidence="1">Belongs to the 'GDXG' lipolytic enzyme family.</text>
</comment>
<dbReference type="SUPFAM" id="SSF48403">
    <property type="entry name" value="Ankyrin repeat"/>
    <property type="match status" value="3"/>
</dbReference>
<dbReference type="Pfam" id="PF12796">
    <property type="entry name" value="Ank_2"/>
    <property type="match status" value="1"/>
</dbReference>
<protein>
    <recommendedName>
        <fullName evidence="3">Alpha/beta hydrolase fold-3 domain-containing protein</fullName>
    </recommendedName>
</protein>
<dbReference type="InterPro" id="IPR029058">
    <property type="entry name" value="AB_hydrolase_fold"/>
</dbReference>
<dbReference type="Pfam" id="PF13637">
    <property type="entry name" value="Ank_4"/>
    <property type="match status" value="1"/>
</dbReference>